<accession>A0A699HQL0</accession>
<protein>
    <submittedName>
        <fullName evidence="1">Uncharacterized protein</fullName>
    </submittedName>
</protein>
<gene>
    <name evidence="1" type="ORF">Tci_439681</name>
</gene>
<proteinExistence type="predicted"/>
<dbReference type="AlphaFoldDB" id="A0A699HQL0"/>
<organism evidence="1">
    <name type="scientific">Tanacetum cinerariifolium</name>
    <name type="common">Dalmatian daisy</name>
    <name type="synonym">Chrysanthemum cinerariifolium</name>
    <dbReference type="NCBI Taxonomy" id="118510"/>
    <lineage>
        <taxon>Eukaryota</taxon>
        <taxon>Viridiplantae</taxon>
        <taxon>Streptophyta</taxon>
        <taxon>Embryophyta</taxon>
        <taxon>Tracheophyta</taxon>
        <taxon>Spermatophyta</taxon>
        <taxon>Magnoliopsida</taxon>
        <taxon>eudicotyledons</taxon>
        <taxon>Gunneridae</taxon>
        <taxon>Pentapetalae</taxon>
        <taxon>asterids</taxon>
        <taxon>campanulids</taxon>
        <taxon>Asterales</taxon>
        <taxon>Asteraceae</taxon>
        <taxon>Asteroideae</taxon>
        <taxon>Anthemideae</taxon>
        <taxon>Anthemidinae</taxon>
        <taxon>Tanacetum</taxon>
    </lineage>
</organism>
<evidence type="ECO:0000313" key="1">
    <source>
        <dbReference type="EMBL" id="GEY67707.1"/>
    </source>
</evidence>
<sequence>MSVLKSHSGWKTKHFKGMSLEYIREKFIPVWKKIEDFIPMGSKEERERFKRKGLRLEQDSAKKVKTSEEVLEEDHKTIMQLVPVEERTYWKIIRLGGNLDVYQFFVDMLNHFDKEDLNQLWTLVKETLSIRQATSDKEKELWVELKRLYELDVEDQLWTQTHALMHDPVEWRLYDTCGVHHVLSRDQEIFMLVERDYPLRKELAIVMISNKLQVENYSQMANDMILKIHNIANSQRQRDA</sequence>
<comment type="caution">
    <text evidence="1">The sequence shown here is derived from an EMBL/GenBank/DDBJ whole genome shotgun (WGS) entry which is preliminary data.</text>
</comment>
<dbReference type="EMBL" id="BKCJ010199343">
    <property type="protein sequence ID" value="GEY67707.1"/>
    <property type="molecule type" value="Genomic_DNA"/>
</dbReference>
<name>A0A699HQL0_TANCI</name>
<reference evidence="1" key="1">
    <citation type="journal article" date="2019" name="Sci. Rep.">
        <title>Draft genome of Tanacetum cinerariifolium, the natural source of mosquito coil.</title>
        <authorList>
            <person name="Yamashiro T."/>
            <person name="Shiraishi A."/>
            <person name="Satake H."/>
            <person name="Nakayama K."/>
        </authorList>
    </citation>
    <scope>NUCLEOTIDE SEQUENCE</scope>
</reference>